<name>A0ABR1GP39_9HYPO</name>
<gene>
    <name evidence="1" type="ORF">QQX98_010585</name>
</gene>
<reference evidence="1 2" key="1">
    <citation type="journal article" date="2025" name="Microbiol. Resour. Announc.">
        <title>Draft genome sequences for Neonectria magnoliae and Neonectria punicea, canker pathogens of Liriodendron tulipifera and Acer saccharum in West Virginia.</title>
        <authorList>
            <person name="Petronek H.M."/>
            <person name="Kasson M.T."/>
            <person name="Metheny A.M."/>
            <person name="Stauder C.M."/>
            <person name="Lovett B."/>
            <person name="Lynch S.C."/>
            <person name="Garnas J.R."/>
            <person name="Kasson L.R."/>
            <person name="Stajich J.E."/>
        </authorList>
    </citation>
    <scope>NUCLEOTIDE SEQUENCE [LARGE SCALE GENOMIC DNA]</scope>
    <source>
        <strain evidence="1 2">NRRL 64653</strain>
    </source>
</reference>
<evidence type="ECO:0000313" key="1">
    <source>
        <dbReference type="EMBL" id="KAK7403662.1"/>
    </source>
</evidence>
<protein>
    <recommendedName>
        <fullName evidence="3">Fascin domain-containing protein</fullName>
    </recommendedName>
</protein>
<evidence type="ECO:0008006" key="3">
    <source>
        <dbReference type="Google" id="ProtNLM"/>
    </source>
</evidence>
<dbReference type="Proteomes" id="UP001498476">
    <property type="component" value="Unassembled WGS sequence"/>
</dbReference>
<comment type="caution">
    <text evidence="1">The sequence shown here is derived from an EMBL/GenBank/DDBJ whole genome shotgun (WGS) entry which is preliminary data.</text>
</comment>
<sequence length="175" mass="19592">MSKEIELCDSMSMASTADGDGCNTPTTTTITSDGFDALDEAVPGPDEVFIIRHREHGLVITLVDGQLQLCTNLSPQGGFHWRCVEKDGWLGFRNSISGTYIGHDERKKFIARVSHHKGHEKFCVRPHPKKGGYELLMRHGNELWRMDMGSDGKTLVETKQEGATWDFFKTQLPLA</sequence>
<dbReference type="PANTHER" id="PTHR39697">
    <property type="entry name" value="RICIN B LECTIN DOMAIN-CONTAINING PROTEIN-RELATED"/>
    <property type="match status" value="1"/>
</dbReference>
<dbReference type="EMBL" id="JAZAVJ010000236">
    <property type="protein sequence ID" value="KAK7403662.1"/>
    <property type="molecule type" value="Genomic_DNA"/>
</dbReference>
<organism evidence="1 2">
    <name type="scientific">Neonectria punicea</name>
    <dbReference type="NCBI Taxonomy" id="979145"/>
    <lineage>
        <taxon>Eukaryota</taxon>
        <taxon>Fungi</taxon>
        <taxon>Dikarya</taxon>
        <taxon>Ascomycota</taxon>
        <taxon>Pezizomycotina</taxon>
        <taxon>Sordariomycetes</taxon>
        <taxon>Hypocreomycetidae</taxon>
        <taxon>Hypocreales</taxon>
        <taxon>Nectriaceae</taxon>
        <taxon>Neonectria</taxon>
    </lineage>
</organism>
<dbReference type="PANTHER" id="PTHR39697:SF2">
    <property type="entry name" value="CYANOVIRIN-N DOMAIN-CONTAINING PROTEIN"/>
    <property type="match status" value="1"/>
</dbReference>
<proteinExistence type="predicted"/>
<accession>A0ABR1GP39</accession>
<keyword evidence="2" id="KW-1185">Reference proteome</keyword>
<evidence type="ECO:0000313" key="2">
    <source>
        <dbReference type="Proteomes" id="UP001498476"/>
    </source>
</evidence>